<keyword evidence="1" id="KW-0863">Zinc-finger</keyword>
<comment type="caution">
    <text evidence="6">The sequence shown here is derived from an EMBL/GenBank/DDBJ whole genome shotgun (WGS) entry which is preliminary data.</text>
</comment>
<protein>
    <recommendedName>
        <fullName evidence="8">GATA-type domain-containing protein</fullName>
    </recommendedName>
</protein>
<accession>A0AA39UEV0</accession>
<evidence type="ECO:0000259" key="3">
    <source>
        <dbReference type="PROSITE" id="PS50073"/>
    </source>
</evidence>
<dbReference type="GO" id="GO:0008270">
    <property type="term" value="F:zinc ion binding"/>
    <property type="evidence" value="ECO:0007669"/>
    <property type="project" value="UniProtKB-KW"/>
</dbReference>
<dbReference type="InterPro" id="IPR001083">
    <property type="entry name" value="Cu_fist_DNA-bd_dom"/>
</dbReference>
<dbReference type="PROSITE" id="PS50157">
    <property type="entry name" value="ZINC_FINGER_C2H2_2"/>
    <property type="match status" value="2"/>
</dbReference>
<dbReference type="SMART" id="SM01090">
    <property type="entry name" value="Copper-fist"/>
    <property type="match status" value="1"/>
</dbReference>
<dbReference type="InterPro" id="IPR013087">
    <property type="entry name" value="Znf_C2H2_type"/>
</dbReference>
<dbReference type="Gene3D" id="3.30.160.60">
    <property type="entry name" value="Classic Zinc Finger"/>
    <property type="match status" value="1"/>
</dbReference>
<dbReference type="InterPro" id="IPR013088">
    <property type="entry name" value="Znf_NHR/GATA"/>
</dbReference>
<dbReference type="SUPFAM" id="SSF46689">
    <property type="entry name" value="Homeodomain-like"/>
    <property type="match status" value="1"/>
</dbReference>
<feature type="region of interest" description="Disordered" evidence="2">
    <location>
        <begin position="429"/>
        <end position="460"/>
    </location>
</feature>
<reference evidence="6" key="1">
    <citation type="submission" date="2023-03" db="EMBL/GenBank/DDBJ databases">
        <title>Complete genome of Cladonia borealis.</title>
        <authorList>
            <person name="Park H."/>
        </authorList>
    </citation>
    <scope>NUCLEOTIDE SEQUENCE</scope>
    <source>
        <strain evidence="6">ANT050790</strain>
    </source>
</reference>
<dbReference type="Pfam" id="PF00320">
    <property type="entry name" value="GATA"/>
    <property type="match status" value="1"/>
</dbReference>
<feature type="compositionally biased region" description="Polar residues" evidence="2">
    <location>
        <begin position="1257"/>
        <end position="1274"/>
    </location>
</feature>
<dbReference type="InterPro" id="IPR000679">
    <property type="entry name" value="Znf_GATA"/>
</dbReference>
<evidence type="ECO:0000313" key="6">
    <source>
        <dbReference type="EMBL" id="KAK0516926.1"/>
    </source>
</evidence>
<dbReference type="Gene3D" id="3.90.430.10">
    <property type="entry name" value="Copper fist DNA-binding domain"/>
    <property type="match status" value="1"/>
</dbReference>
<dbReference type="SUPFAM" id="SSF57716">
    <property type="entry name" value="Glucocorticoid receptor-like (DNA-binding domain)"/>
    <property type="match status" value="1"/>
</dbReference>
<feature type="region of interest" description="Disordered" evidence="2">
    <location>
        <begin position="838"/>
        <end position="894"/>
    </location>
</feature>
<dbReference type="CDD" id="cd00202">
    <property type="entry name" value="ZnF_GATA"/>
    <property type="match status" value="1"/>
</dbReference>
<dbReference type="EMBL" id="JAFEKC020000001">
    <property type="protein sequence ID" value="KAK0516926.1"/>
    <property type="molecule type" value="Genomic_DNA"/>
</dbReference>
<feature type="region of interest" description="Disordered" evidence="2">
    <location>
        <begin position="1097"/>
        <end position="1130"/>
    </location>
</feature>
<evidence type="ECO:0000259" key="5">
    <source>
        <dbReference type="PROSITE" id="PS50157"/>
    </source>
</evidence>
<feature type="domain" description="C2H2-type" evidence="5">
    <location>
        <begin position="1480"/>
        <end position="1516"/>
    </location>
</feature>
<dbReference type="Gene3D" id="3.30.50.10">
    <property type="entry name" value="Erythroid Transcription Factor GATA-1, subunit A"/>
    <property type="match status" value="1"/>
</dbReference>
<dbReference type="PANTHER" id="PTHR38886">
    <property type="entry name" value="SESA DOMAIN-CONTAINING PROTEIN"/>
    <property type="match status" value="1"/>
</dbReference>
<feature type="region of interest" description="Disordered" evidence="2">
    <location>
        <begin position="744"/>
        <end position="784"/>
    </location>
</feature>
<dbReference type="GO" id="GO:0005507">
    <property type="term" value="F:copper ion binding"/>
    <property type="evidence" value="ECO:0007669"/>
    <property type="project" value="InterPro"/>
</dbReference>
<feature type="region of interest" description="Disordered" evidence="2">
    <location>
        <begin position="1225"/>
        <end position="1311"/>
    </location>
</feature>
<sequence>MPAPAFGFSAGDFVSAIGLVRKISKALKRTGGASTEYQLAIIELKGLENVLRHLESLEPNQDNERHVNAIRGMALACQLPLRDFLTKMEKYEASLGPFSSPQWFRGLPQKSKWAVTFAEEVGKMRALVAAKTISISLLLAMDLSNSLSKMEANLGKRQEKEHSELLSKAAEHRSTLDSMEGRITNIGDRIQHAAQTSDEKLEALSTEVEATKAAVMSFRGIGQQLMTFVTAFPLEMRDLLQKILQSNWQIYHILLSIQQIPTPSPTQSLDSNIQFEDAMGELIPLPYVYFRHWETFEGFLRSHFKGTIGEIKVDEGQYNILNVDKGRATIKKDHWTRSIDQGARISMSMIMSRLRRAMGQCPRPSCTSSRFVQHHVRTNLLTWFYAGAGELEDIFGHVTVQDEEEQVAQKQLEEDLRIYGTRHEPSDAVDLDEDEQVGKLPPKRSASEFEAGVDRPAKVRKKSESPTYNYENVTAMDWNAGESPMMAWVNQSAVPAAAAIPLDKSQTDPPVSKDEELLQQEKKEIEVFKNVHVSDALAPANNAKFAASLECGSDLDFDAQIYYRNIIDRYPLLPPYLARRFAIANHHRAERLQQSRLRTETRGDIIAEAIGASPFQTGLISQVTKNVADKAPSIPITMPEEKAATGSHRRKTLTDKERRLLCEHHENFPGLKQTELGAIFGVERSMVSKILRLKHKYLDQDIGREPPTVDLAQSKISKPLEQLDESAPWSSWSEITAAGSYAMASMQARPQSSPNSPPESGFSSVAPSRPGSPGGSKAGDNNGVPTTCTNCLTQTTPLWRRNPEGHHPLCNFCGLYLKLHGVARPLFLKTDVIKKWSSKKASRKNSIHQTPATTPTSGKSHGRNDSASPPSAVPRSPASSNKQRHGSINNHLGTSMGFDHMPYSSGLSFTNPWNSASSAHHTPQLLQTSMGQNARASTASIPYSSLPASAPSLGATAGYSTYGQSQLLDMSQDLLNHSRSTYDQNYSTAPNSVNTYAPNSASYVNAYGSVAQPQQQDEVRRLSQSSNDATFDTLAKQQNARASTASMPYMPYSSGLSSWTADCSGMSVPKLDRTMSDVYQDELYNLVLPLARKPQSAFSQDRSVSPPMSSPFVPAHVPSPPPRSDTQSEQYPIVQQARHQDDSMHNGILINGKKYACKACFDDDRVSGCQHTDRHLIHINNDGSGSHRAPSPSGILINGERYACRSYLVGKCADWVAIDRDLININKNPWPSPSDPREESSPKPEQDFWTGRRQNHRPSSVQSYGSSRNSSLHGSTAMDPSYQSPAFSTEDQKHGSTEAGNSPRGLFPAPVDWTATQSRDQVSKTFSFDCEICGEVVKASRRLDWQVHAMNDLRPYACTAEDCSQPDETYSTVKDYLRHEISSHEVPYPFEPIDVLKKIAGKSITCLFCGQQTTEGRGQHSRGRHVGQHMEEIAFMVVPKAYEDWEFYSEASSGIQTGRHTPYFYDQYRLSSQQSDCQVHRCENINPSTGKPCNTVFSRAYDLTRHEDIMHNSRKQKVRCQICTEEKTFSRRDALTRHMRVVHTNVDFPTTKRRQG</sequence>
<dbReference type="SMART" id="SM00412">
    <property type="entry name" value="Cu_FIST"/>
    <property type="match status" value="2"/>
</dbReference>
<feature type="domain" description="GATA-type" evidence="4">
    <location>
        <begin position="782"/>
        <end position="836"/>
    </location>
</feature>
<dbReference type="GO" id="GO:0003700">
    <property type="term" value="F:DNA-binding transcription factor activity"/>
    <property type="evidence" value="ECO:0007669"/>
    <property type="project" value="InterPro"/>
</dbReference>
<dbReference type="Pfam" id="PF00649">
    <property type="entry name" value="Copper-fist"/>
    <property type="match status" value="1"/>
</dbReference>
<evidence type="ECO:0000259" key="4">
    <source>
        <dbReference type="PROSITE" id="PS50114"/>
    </source>
</evidence>
<keyword evidence="1" id="KW-0479">Metal-binding</keyword>
<keyword evidence="7" id="KW-1185">Reference proteome</keyword>
<evidence type="ECO:0000256" key="2">
    <source>
        <dbReference type="SAM" id="MobiDB-lite"/>
    </source>
</evidence>
<evidence type="ECO:0008006" key="8">
    <source>
        <dbReference type="Google" id="ProtNLM"/>
    </source>
</evidence>
<dbReference type="GO" id="GO:0043565">
    <property type="term" value="F:sequence-specific DNA binding"/>
    <property type="evidence" value="ECO:0007669"/>
    <property type="project" value="InterPro"/>
</dbReference>
<dbReference type="GO" id="GO:0005634">
    <property type="term" value="C:nucleus"/>
    <property type="evidence" value="ECO:0007669"/>
    <property type="project" value="InterPro"/>
</dbReference>
<dbReference type="SMART" id="SM00401">
    <property type="entry name" value="ZnF_GATA"/>
    <property type="match status" value="1"/>
</dbReference>
<dbReference type="InterPro" id="IPR009057">
    <property type="entry name" value="Homeodomain-like_sf"/>
</dbReference>
<dbReference type="Pfam" id="PF22893">
    <property type="entry name" value="ULD_2"/>
    <property type="match status" value="1"/>
</dbReference>
<feature type="compositionally biased region" description="Low complexity" evidence="2">
    <location>
        <begin position="866"/>
        <end position="880"/>
    </location>
</feature>
<dbReference type="Proteomes" id="UP001166286">
    <property type="component" value="Unassembled WGS sequence"/>
</dbReference>
<dbReference type="InterPro" id="IPR036395">
    <property type="entry name" value="Cu_fist_DNA-bd_dom_sf"/>
</dbReference>
<feature type="compositionally biased region" description="Basic and acidic residues" evidence="2">
    <location>
        <begin position="1235"/>
        <end position="1246"/>
    </location>
</feature>
<proteinExistence type="predicted"/>
<dbReference type="Gene3D" id="1.10.10.60">
    <property type="entry name" value="Homeodomain-like"/>
    <property type="match status" value="1"/>
</dbReference>
<feature type="compositionally biased region" description="Polar residues" evidence="2">
    <location>
        <begin position="847"/>
        <end position="859"/>
    </location>
</feature>
<evidence type="ECO:0000313" key="7">
    <source>
        <dbReference type="Proteomes" id="UP001166286"/>
    </source>
</evidence>
<name>A0AA39UEV0_9LECA</name>
<organism evidence="6 7">
    <name type="scientific">Cladonia borealis</name>
    <dbReference type="NCBI Taxonomy" id="184061"/>
    <lineage>
        <taxon>Eukaryota</taxon>
        <taxon>Fungi</taxon>
        <taxon>Dikarya</taxon>
        <taxon>Ascomycota</taxon>
        <taxon>Pezizomycotina</taxon>
        <taxon>Lecanoromycetes</taxon>
        <taxon>OSLEUM clade</taxon>
        <taxon>Lecanoromycetidae</taxon>
        <taxon>Lecanorales</taxon>
        <taxon>Lecanorineae</taxon>
        <taxon>Cladoniaceae</taxon>
        <taxon>Cladonia</taxon>
    </lineage>
</organism>
<feature type="compositionally biased region" description="Low complexity" evidence="2">
    <location>
        <begin position="1103"/>
        <end position="1116"/>
    </location>
</feature>
<gene>
    <name evidence="6" type="ORF">JMJ35_000081</name>
</gene>
<evidence type="ECO:0000256" key="1">
    <source>
        <dbReference type="PROSITE-ProRule" id="PRU00042"/>
    </source>
</evidence>
<dbReference type="PROSITE" id="PS50073">
    <property type="entry name" value="COPPER_FIST_2"/>
    <property type="match status" value="1"/>
</dbReference>
<dbReference type="InterPro" id="IPR054464">
    <property type="entry name" value="ULD_fung"/>
</dbReference>
<feature type="domain" description="C2H2-type" evidence="5">
    <location>
        <begin position="1518"/>
        <end position="1548"/>
    </location>
</feature>
<dbReference type="SUPFAM" id="SSF57879">
    <property type="entry name" value="Zinc domain conserved in yeast copper-regulated transcription factors"/>
    <property type="match status" value="1"/>
</dbReference>
<dbReference type="SMART" id="SM00355">
    <property type="entry name" value="ZnF_C2H2"/>
    <property type="match status" value="4"/>
</dbReference>
<feature type="domain" description="Copper-fist" evidence="3">
    <location>
        <begin position="1147"/>
        <end position="1186"/>
    </location>
</feature>
<keyword evidence="1" id="KW-0862">Zinc</keyword>
<dbReference type="PANTHER" id="PTHR38886:SF1">
    <property type="entry name" value="NACHT-NTPASE AND P-LOOP NTPASES N-TERMINAL DOMAIN-CONTAINING PROTEIN"/>
    <property type="match status" value="1"/>
</dbReference>
<dbReference type="PROSITE" id="PS50114">
    <property type="entry name" value="GATA_ZN_FINGER_2"/>
    <property type="match status" value="1"/>
</dbReference>